<dbReference type="Pfam" id="PF02776">
    <property type="entry name" value="TPP_enzyme_N"/>
    <property type="match status" value="1"/>
</dbReference>
<evidence type="ECO:0000259" key="7">
    <source>
        <dbReference type="Pfam" id="PF02775"/>
    </source>
</evidence>
<organism evidence="9 10">
    <name type="scientific">Paraburkholderia humisilvae</name>
    <dbReference type="NCBI Taxonomy" id="627669"/>
    <lineage>
        <taxon>Bacteria</taxon>
        <taxon>Pseudomonadati</taxon>
        <taxon>Pseudomonadota</taxon>
        <taxon>Betaproteobacteria</taxon>
        <taxon>Burkholderiales</taxon>
        <taxon>Burkholderiaceae</taxon>
        <taxon>Paraburkholderia</taxon>
    </lineage>
</organism>
<comment type="similarity">
    <text evidence="2 4">Belongs to the TPP enzyme family.</text>
</comment>
<dbReference type="InterPro" id="IPR000399">
    <property type="entry name" value="TPP-bd_CS"/>
</dbReference>
<dbReference type="PANTHER" id="PTHR18968:SF13">
    <property type="entry name" value="ACETOLACTATE SYNTHASE CATALYTIC SUBUNIT, MITOCHONDRIAL"/>
    <property type="match status" value="1"/>
</dbReference>
<evidence type="ECO:0000256" key="2">
    <source>
        <dbReference type="ARBA" id="ARBA00007812"/>
    </source>
</evidence>
<feature type="domain" description="Thiamine pyrophosphate enzyme N-terminal TPP-binding" evidence="8">
    <location>
        <begin position="65"/>
        <end position="175"/>
    </location>
</feature>
<dbReference type="GO" id="GO:0050660">
    <property type="term" value="F:flavin adenine dinucleotide binding"/>
    <property type="evidence" value="ECO:0007669"/>
    <property type="project" value="TreeGrafter"/>
</dbReference>
<dbReference type="InterPro" id="IPR011766">
    <property type="entry name" value="TPP_enzyme_TPP-bd"/>
</dbReference>
<evidence type="ECO:0000313" key="10">
    <source>
        <dbReference type="Proteomes" id="UP000494363"/>
    </source>
</evidence>
<keyword evidence="10" id="KW-1185">Reference proteome</keyword>
<dbReference type="GO" id="GO:0030976">
    <property type="term" value="F:thiamine pyrophosphate binding"/>
    <property type="evidence" value="ECO:0007669"/>
    <property type="project" value="InterPro"/>
</dbReference>
<gene>
    <name evidence="9" type="primary">ilvB1_2</name>
    <name evidence="9" type="ORF">LMG29542_08114</name>
</gene>
<name>A0A6J5FBV1_9BURK</name>
<evidence type="ECO:0000256" key="4">
    <source>
        <dbReference type="RuleBase" id="RU362132"/>
    </source>
</evidence>
<sequence>MHSSGDEEQRPANKVPEWAGSDRNFVENPYDLKGAIVELTNLPSRDEVSNQKLVVSKNASKGKCNVADFLMRALAVKGVDTIFLVPGKMVYPLLKAIDESRSIRAIVAAHEAGSAFMADGYARSSGKFGACLAISGPGAMNFMPGMAAARADKIPVLYISGGISSSDEGKGAFQDATLGGIAESNSIGNLIKNVVVLRNKKSLRAEMRRLMNGLNWTRRNQSYISIPVDVQAQEIPFVPTQKTLLRERVEFSGGEFPANATAVMALCDSYLTKNKKIAFLVGSRVNDRVAASYLIKVAERFSIPVATTISGKGSFPESHSLSLGVYGFAGHARAIDLINSAELDALVVFGSDLNQRDSLNWSSDLTDKKDLIIFDDSFDAPAQGHIESGVVLSGIRETFKMLAEMDIMNKDELSLAVKTRKEWLINLNKGSLYDPQLENADFRVSNDGPSMYPGEAIKRLGELLPKETNIVVDSGAHRVYMAHYWISSGVANYFSSSTLGPMGWAIAAGIGVKLGAPNCPCVVVTGDGCMLMHGVEIQTAARYGVKVIYIVLNNAAHGPLQIDVLRNGAVSERFGTLPRHDWAGFARSLGVAARVVERVEDLEGAVDDAMRSEGPFLIEVMVGVHPAPNRYYEESVAKSRKAEAALGQ</sequence>
<dbReference type="Gene3D" id="3.40.50.970">
    <property type="match status" value="2"/>
</dbReference>
<dbReference type="InterPro" id="IPR029061">
    <property type="entry name" value="THDP-binding"/>
</dbReference>
<dbReference type="CDD" id="cd00568">
    <property type="entry name" value="TPP_enzymes"/>
    <property type="match status" value="1"/>
</dbReference>
<dbReference type="EMBL" id="CADIKH010000159">
    <property type="protein sequence ID" value="CAB3774736.1"/>
    <property type="molecule type" value="Genomic_DNA"/>
</dbReference>
<evidence type="ECO:0000259" key="8">
    <source>
        <dbReference type="Pfam" id="PF02776"/>
    </source>
</evidence>
<evidence type="ECO:0000256" key="3">
    <source>
        <dbReference type="ARBA" id="ARBA00023052"/>
    </source>
</evidence>
<dbReference type="CDD" id="cd07035">
    <property type="entry name" value="TPP_PYR_POX_like"/>
    <property type="match status" value="1"/>
</dbReference>
<evidence type="ECO:0000259" key="6">
    <source>
        <dbReference type="Pfam" id="PF00205"/>
    </source>
</evidence>
<evidence type="ECO:0000313" key="9">
    <source>
        <dbReference type="EMBL" id="CAB3774736.1"/>
    </source>
</evidence>
<evidence type="ECO:0000256" key="1">
    <source>
        <dbReference type="ARBA" id="ARBA00001964"/>
    </source>
</evidence>
<dbReference type="GO" id="GO:0000287">
    <property type="term" value="F:magnesium ion binding"/>
    <property type="evidence" value="ECO:0007669"/>
    <property type="project" value="InterPro"/>
</dbReference>
<keyword evidence="9" id="KW-0808">Transferase</keyword>
<evidence type="ECO:0000256" key="5">
    <source>
        <dbReference type="SAM" id="MobiDB-lite"/>
    </source>
</evidence>
<dbReference type="Proteomes" id="UP000494363">
    <property type="component" value="Unassembled WGS sequence"/>
</dbReference>
<dbReference type="InterPro" id="IPR012000">
    <property type="entry name" value="Thiamin_PyroP_enz_cen_dom"/>
</dbReference>
<dbReference type="Pfam" id="PF00205">
    <property type="entry name" value="TPP_enzyme_M"/>
    <property type="match status" value="1"/>
</dbReference>
<dbReference type="PANTHER" id="PTHR18968">
    <property type="entry name" value="THIAMINE PYROPHOSPHATE ENZYMES"/>
    <property type="match status" value="1"/>
</dbReference>
<reference evidence="9 10" key="1">
    <citation type="submission" date="2020-04" db="EMBL/GenBank/DDBJ databases">
        <authorList>
            <person name="De Canck E."/>
        </authorList>
    </citation>
    <scope>NUCLEOTIDE SEQUENCE [LARGE SCALE GENOMIC DNA]</scope>
    <source>
        <strain evidence="9 10">LMG 29542</strain>
    </source>
</reference>
<protein>
    <submittedName>
        <fullName evidence="9">Acetolactate synthase large subunit IlvB1</fullName>
        <ecNumber evidence="9">2.2.1.6</ecNumber>
    </submittedName>
</protein>
<dbReference type="Pfam" id="PF02775">
    <property type="entry name" value="TPP_enzyme_C"/>
    <property type="match status" value="1"/>
</dbReference>
<keyword evidence="3 4" id="KW-0786">Thiamine pyrophosphate</keyword>
<dbReference type="PROSITE" id="PS00187">
    <property type="entry name" value="TPP_ENZYMES"/>
    <property type="match status" value="1"/>
</dbReference>
<dbReference type="AlphaFoldDB" id="A0A6J5FBV1"/>
<dbReference type="GO" id="GO:0009097">
    <property type="term" value="P:isoleucine biosynthetic process"/>
    <property type="evidence" value="ECO:0007669"/>
    <property type="project" value="TreeGrafter"/>
</dbReference>
<proteinExistence type="inferred from homology"/>
<dbReference type="EC" id="2.2.1.6" evidence="9"/>
<comment type="cofactor">
    <cofactor evidence="1">
        <name>thiamine diphosphate</name>
        <dbReference type="ChEBI" id="CHEBI:58937"/>
    </cofactor>
</comment>
<dbReference type="GO" id="GO:0009099">
    <property type="term" value="P:L-valine biosynthetic process"/>
    <property type="evidence" value="ECO:0007669"/>
    <property type="project" value="TreeGrafter"/>
</dbReference>
<accession>A0A6J5FBV1</accession>
<dbReference type="Gene3D" id="3.40.50.1220">
    <property type="entry name" value="TPP-binding domain"/>
    <property type="match status" value="1"/>
</dbReference>
<feature type="domain" description="Thiamine pyrophosphate enzyme central" evidence="6">
    <location>
        <begin position="270"/>
        <end position="375"/>
    </location>
</feature>
<dbReference type="SUPFAM" id="SSF52518">
    <property type="entry name" value="Thiamin diphosphate-binding fold (THDP-binding)"/>
    <property type="match status" value="2"/>
</dbReference>
<dbReference type="GO" id="GO:0003984">
    <property type="term" value="F:acetolactate synthase activity"/>
    <property type="evidence" value="ECO:0007669"/>
    <property type="project" value="UniProtKB-EC"/>
</dbReference>
<dbReference type="SUPFAM" id="SSF52467">
    <property type="entry name" value="DHS-like NAD/FAD-binding domain"/>
    <property type="match status" value="1"/>
</dbReference>
<feature type="domain" description="Thiamine pyrophosphate enzyme TPP-binding" evidence="7">
    <location>
        <begin position="473"/>
        <end position="620"/>
    </location>
</feature>
<dbReference type="InterPro" id="IPR045229">
    <property type="entry name" value="TPP_enz"/>
</dbReference>
<dbReference type="InterPro" id="IPR012001">
    <property type="entry name" value="Thiamin_PyroP_enz_TPP-bd_dom"/>
</dbReference>
<dbReference type="GO" id="GO:0005948">
    <property type="term" value="C:acetolactate synthase complex"/>
    <property type="evidence" value="ECO:0007669"/>
    <property type="project" value="TreeGrafter"/>
</dbReference>
<feature type="region of interest" description="Disordered" evidence="5">
    <location>
        <begin position="1"/>
        <end position="20"/>
    </location>
</feature>
<dbReference type="InterPro" id="IPR029035">
    <property type="entry name" value="DHS-like_NAD/FAD-binding_dom"/>
</dbReference>
<feature type="compositionally biased region" description="Basic and acidic residues" evidence="5">
    <location>
        <begin position="1"/>
        <end position="11"/>
    </location>
</feature>